<reference evidence="2 3" key="1">
    <citation type="submission" date="2019-06" db="EMBL/GenBank/DDBJ databases">
        <title>Whole genome sequence for Rhodospirillaceae sp. R148.</title>
        <authorList>
            <person name="Wang G."/>
        </authorList>
    </citation>
    <scope>NUCLEOTIDE SEQUENCE [LARGE SCALE GENOMIC DNA]</scope>
    <source>
        <strain evidence="2 3">R148</strain>
    </source>
</reference>
<name>A0A545U1M6_9PROT</name>
<protein>
    <submittedName>
        <fullName evidence="2">Uncharacterized protein</fullName>
    </submittedName>
</protein>
<keyword evidence="3" id="KW-1185">Reference proteome</keyword>
<accession>A0A545U1M6</accession>
<dbReference type="RefSeq" id="WP_142894617.1">
    <property type="nucleotide sequence ID" value="NZ_ML660052.1"/>
</dbReference>
<evidence type="ECO:0000313" key="3">
    <source>
        <dbReference type="Proteomes" id="UP000315252"/>
    </source>
</evidence>
<dbReference type="AlphaFoldDB" id="A0A545U1M6"/>
<proteinExistence type="predicted"/>
<dbReference type="EMBL" id="VHSH01000001">
    <property type="protein sequence ID" value="TQV83380.1"/>
    <property type="molecule type" value="Genomic_DNA"/>
</dbReference>
<feature type="compositionally biased region" description="Basic and acidic residues" evidence="1">
    <location>
        <begin position="61"/>
        <end position="90"/>
    </location>
</feature>
<dbReference type="Proteomes" id="UP000315252">
    <property type="component" value="Unassembled WGS sequence"/>
</dbReference>
<evidence type="ECO:0000256" key="1">
    <source>
        <dbReference type="SAM" id="MobiDB-lite"/>
    </source>
</evidence>
<gene>
    <name evidence="2" type="ORF">FKG95_01915</name>
</gene>
<feature type="region of interest" description="Disordered" evidence="1">
    <location>
        <begin position="52"/>
        <end position="93"/>
    </location>
</feature>
<evidence type="ECO:0000313" key="2">
    <source>
        <dbReference type="EMBL" id="TQV83380.1"/>
    </source>
</evidence>
<sequence>MNELSRLNPSTAKVTVARPMGRAMSNGGAREVEAVAPVVLDNDAALGFLREHSRQQATGQRENRLNQDDRTPNRPDLDTPQKRAGFHRDSQMQAAYGDPRVVDQPSLDTSAHVGFVTHLMGQNDGEVVAVSPTAQKQMLLDRYSQSSEAYRRAGAEPLYFGESSQVVRVAV</sequence>
<comment type="caution">
    <text evidence="2">The sequence shown here is derived from an EMBL/GenBank/DDBJ whole genome shotgun (WGS) entry which is preliminary data.</text>
</comment>
<organism evidence="2 3">
    <name type="scientific">Denitrobaculum tricleocarpae</name>
    <dbReference type="NCBI Taxonomy" id="2591009"/>
    <lineage>
        <taxon>Bacteria</taxon>
        <taxon>Pseudomonadati</taxon>
        <taxon>Pseudomonadota</taxon>
        <taxon>Alphaproteobacteria</taxon>
        <taxon>Rhodospirillales</taxon>
        <taxon>Rhodospirillaceae</taxon>
        <taxon>Denitrobaculum</taxon>
    </lineage>
</organism>